<dbReference type="SUPFAM" id="SSF51735">
    <property type="entry name" value="NAD(P)-binding Rossmann-fold domains"/>
    <property type="match status" value="1"/>
</dbReference>
<evidence type="ECO:0000256" key="3">
    <source>
        <dbReference type="ARBA" id="ARBA00023002"/>
    </source>
</evidence>
<comment type="similarity">
    <text evidence="1">Belongs to the short-chain dehydrogenases/reductases (SDR) family.</text>
</comment>
<protein>
    <submittedName>
        <fullName evidence="5">Short chain dehydrogenase</fullName>
    </submittedName>
</protein>
<dbReference type="STRING" id="158607.A0A2P5I6K7"/>
<dbReference type="Proteomes" id="UP000094444">
    <property type="component" value="Unassembled WGS sequence"/>
</dbReference>
<feature type="transmembrane region" description="Helical" evidence="4">
    <location>
        <begin position="12"/>
        <end position="33"/>
    </location>
</feature>
<organism evidence="5 6">
    <name type="scientific">Diaporthe helianthi</name>
    <dbReference type="NCBI Taxonomy" id="158607"/>
    <lineage>
        <taxon>Eukaryota</taxon>
        <taxon>Fungi</taxon>
        <taxon>Dikarya</taxon>
        <taxon>Ascomycota</taxon>
        <taxon>Pezizomycotina</taxon>
        <taxon>Sordariomycetes</taxon>
        <taxon>Sordariomycetidae</taxon>
        <taxon>Diaporthales</taxon>
        <taxon>Diaporthaceae</taxon>
        <taxon>Diaporthe</taxon>
    </lineage>
</organism>
<dbReference type="InterPro" id="IPR036291">
    <property type="entry name" value="NAD(P)-bd_dom_sf"/>
</dbReference>
<dbReference type="OrthoDB" id="2898618at2759"/>
<evidence type="ECO:0000256" key="1">
    <source>
        <dbReference type="ARBA" id="ARBA00006484"/>
    </source>
</evidence>
<dbReference type="PANTHER" id="PTHR43618">
    <property type="entry name" value="7-ALPHA-HYDROXYSTEROID DEHYDROGENASE"/>
    <property type="match status" value="1"/>
</dbReference>
<dbReference type="Pfam" id="PF13561">
    <property type="entry name" value="adh_short_C2"/>
    <property type="match status" value="1"/>
</dbReference>
<name>A0A2P5I6K7_DIAHE</name>
<keyword evidence="4" id="KW-0472">Membrane</keyword>
<keyword evidence="3" id="KW-0560">Oxidoreductase</keyword>
<dbReference type="Gene3D" id="3.40.50.720">
    <property type="entry name" value="NAD(P)-binding Rossmann-like Domain"/>
    <property type="match status" value="1"/>
</dbReference>
<dbReference type="InterPro" id="IPR002347">
    <property type="entry name" value="SDR_fam"/>
</dbReference>
<keyword evidence="2" id="KW-0521">NADP</keyword>
<evidence type="ECO:0000256" key="4">
    <source>
        <dbReference type="SAM" id="Phobius"/>
    </source>
</evidence>
<proteinExistence type="inferred from homology"/>
<dbReference type="InParanoid" id="A0A2P5I6K7"/>
<gene>
    <name evidence="5" type="ORF">DHEL01_v203468</name>
</gene>
<dbReference type="PANTHER" id="PTHR43618:SF18">
    <property type="entry name" value="SHORT CHAIN DEHYDROGENASE_REDUCTASE FAMILY (AFU_ORTHOLOGUE AFUA_5G12480)"/>
    <property type="match status" value="1"/>
</dbReference>
<keyword evidence="4" id="KW-1133">Transmembrane helix</keyword>
<evidence type="ECO:0000313" key="6">
    <source>
        <dbReference type="Proteomes" id="UP000094444"/>
    </source>
</evidence>
<dbReference type="InterPro" id="IPR052178">
    <property type="entry name" value="Sec_Metab_Biosynth_SDR"/>
</dbReference>
<keyword evidence="6" id="KW-1185">Reference proteome</keyword>
<dbReference type="GO" id="GO:0016491">
    <property type="term" value="F:oxidoreductase activity"/>
    <property type="evidence" value="ECO:0007669"/>
    <property type="project" value="UniProtKB-KW"/>
</dbReference>
<dbReference type="AlphaFoldDB" id="A0A2P5I6K7"/>
<dbReference type="PRINTS" id="PR00081">
    <property type="entry name" value="GDHRDH"/>
</dbReference>
<dbReference type="EMBL" id="MAVT02000210">
    <property type="protein sequence ID" value="POS78135.1"/>
    <property type="molecule type" value="Genomic_DNA"/>
</dbReference>
<reference evidence="5" key="1">
    <citation type="submission" date="2017-09" db="EMBL/GenBank/DDBJ databases">
        <title>Polyketide synthases of a Diaporthe helianthi virulent isolate.</title>
        <authorList>
            <person name="Baroncelli R."/>
        </authorList>
    </citation>
    <scope>NUCLEOTIDE SEQUENCE [LARGE SCALE GENOMIC DNA]</scope>
    <source>
        <strain evidence="5">7/96</strain>
    </source>
</reference>
<keyword evidence="4" id="KW-0812">Transmembrane</keyword>
<sequence length="305" mass="31776">MSGSTGNPTELFSVNGMVALITGGGTGVGLMMAKALANAGAAKVYIAGRRLEVLESGPSAGLTQSLAVKTINKPDVVVPLTCDVTSQDSLNSLVSEVEKRSGYLNLLVCNSGIGGPQVPYPSAETSLQEFREKTLAIPMDEYEKTFTVNVTAVWYTAMAFLELLDEGNKKGNLDWHGQVLVTSSIAGFNKKAPGGWAYGQSKAAATHSAKQLAGVLPKWGIRANALAPGLFPSEMSAPIVEAMGGSVSGEGLIPLNKNVVPLGRMGDTQDMMGTVLYLVSRAGAYLNGNVTVLDGGRLGTFPSTY</sequence>
<comment type="caution">
    <text evidence="5">The sequence shown here is derived from an EMBL/GenBank/DDBJ whole genome shotgun (WGS) entry which is preliminary data.</text>
</comment>
<evidence type="ECO:0000256" key="2">
    <source>
        <dbReference type="ARBA" id="ARBA00022857"/>
    </source>
</evidence>
<accession>A0A2P5I6K7</accession>
<evidence type="ECO:0000313" key="5">
    <source>
        <dbReference type="EMBL" id="POS78135.1"/>
    </source>
</evidence>